<accession>A0A0F9IG18</accession>
<comment type="caution">
    <text evidence="1">The sequence shown here is derived from an EMBL/GenBank/DDBJ whole genome shotgun (WGS) entry which is preliminary data.</text>
</comment>
<dbReference type="EMBL" id="LAZR01021153">
    <property type="protein sequence ID" value="KKL86312.1"/>
    <property type="molecule type" value="Genomic_DNA"/>
</dbReference>
<organism evidence="1">
    <name type="scientific">marine sediment metagenome</name>
    <dbReference type="NCBI Taxonomy" id="412755"/>
    <lineage>
        <taxon>unclassified sequences</taxon>
        <taxon>metagenomes</taxon>
        <taxon>ecological metagenomes</taxon>
    </lineage>
</organism>
<protein>
    <submittedName>
        <fullName evidence="1">Uncharacterized protein</fullName>
    </submittedName>
</protein>
<reference evidence="1" key="1">
    <citation type="journal article" date="2015" name="Nature">
        <title>Complex archaea that bridge the gap between prokaryotes and eukaryotes.</title>
        <authorList>
            <person name="Spang A."/>
            <person name="Saw J.H."/>
            <person name="Jorgensen S.L."/>
            <person name="Zaremba-Niedzwiedzka K."/>
            <person name="Martijn J."/>
            <person name="Lind A.E."/>
            <person name="van Eijk R."/>
            <person name="Schleper C."/>
            <person name="Guy L."/>
            <person name="Ettema T.J."/>
        </authorList>
    </citation>
    <scope>NUCLEOTIDE SEQUENCE</scope>
</reference>
<sequence length="81" mass="9361">MPISREVEVSGYAEVSIDNEEIIFRLNKKDAIEVIDGLLKKFPDLADILIKYSQEDAIIYPKLREGLINKHKKENKSLLNF</sequence>
<dbReference type="AlphaFoldDB" id="A0A0F9IG18"/>
<evidence type="ECO:0000313" key="1">
    <source>
        <dbReference type="EMBL" id="KKL86312.1"/>
    </source>
</evidence>
<gene>
    <name evidence="1" type="ORF">LCGC14_1946010</name>
</gene>
<name>A0A0F9IG18_9ZZZZ</name>
<proteinExistence type="predicted"/>